<dbReference type="PANTHER" id="PTHR34772">
    <property type="entry name" value="RNA-BINDING PROTEIN HFQ"/>
    <property type="match status" value="1"/>
</dbReference>
<keyword evidence="6" id="KW-1185">Reference proteome</keyword>
<dbReference type="NCBIfam" id="NF001602">
    <property type="entry name" value="PRK00395.1"/>
    <property type="match status" value="1"/>
</dbReference>
<feature type="domain" description="Sm" evidence="4">
    <location>
        <begin position="23"/>
        <end position="83"/>
    </location>
</feature>
<dbReference type="InterPro" id="IPR010920">
    <property type="entry name" value="LSM_dom_sf"/>
</dbReference>
<dbReference type="GO" id="GO:0045974">
    <property type="term" value="P:regulation of translation, ncRNA-mediated"/>
    <property type="evidence" value="ECO:0007669"/>
    <property type="project" value="TreeGrafter"/>
</dbReference>
<protein>
    <recommendedName>
        <fullName evidence="3">RNA-binding protein Hfq</fullName>
    </recommendedName>
</protein>
<evidence type="ECO:0000256" key="3">
    <source>
        <dbReference type="HAMAP-Rule" id="MF_00436"/>
    </source>
</evidence>
<evidence type="ECO:0000256" key="2">
    <source>
        <dbReference type="ARBA" id="ARBA00023016"/>
    </source>
</evidence>
<dbReference type="InterPro" id="IPR005001">
    <property type="entry name" value="Hfq"/>
</dbReference>
<organism evidence="5 6">
    <name type="scientific">Qingrenia yutianensis</name>
    <dbReference type="NCBI Taxonomy" id="2763676"/>
    <lineage>
        <taxon>Bacteria</taxon>
        <taxon>Bacillati</taxon>
        <taxon>Bacillota</taxon>
        <taxon>Clostridia</taxon>
        <taxon>Eubacteriales</taxon>
        <taxon>Oscillospiraceae</taxon>
        <taxon>Qingrenia</taxon>
    </lineage>
</organism>
<comment type="subunit">
    <text evidence="3">Homohexamer.</text>
</comment>
<comment type="caution">
    <text evidence="5">The sequence shown here is derived from an EMBL/GenBank/DDBJ whole genome shotgun (WGS) entry which is preliminary data.</text>
</comment>
<evidence type="ECO:0000259" key="4">
    <source>
        <dbReference type="PROSITE" id="PS52002"/>
    </source>
</evidence>
<comment type="similarity">
    <text evidence="3">Belongs to the Hfq family.</text>
</comment>
<comment type="function">
    <text evidence="3">RNA chaperone that binds small regulatory RNA (sRNAs) and mRNAs to facilitate mRNA translational regulation in response to envelope stress, environmental stress and changes in metabolite concentrations. Also binds with high specificity to tRNAs.</text>
</comment>
<keyword evidence="2 3" id="KW-0346">Stress response</keyword>
<evidence type="ECO:0000313" key="6">
    <source>
        <dbReference type="Proteomes" id="UP000647416"/>
    </source>
</evidence>
<name>A0A926IT72_9FIRM</name>
<dbReference type="GO" id="GO:0006355">
    <property type="term" value="P:regulation of DNA-templated transcription"/>
    <property type="evidence" value="ECO:0007669"/>
    <property type="project" value="InterPro"/>
</dbReference>
<dbReference type="PANTHER" id="PTHR34772:SF1">
    <property type="entry name" value="RNA-BINDING PROTEIN HFQ"/>
    <property type="match status" value="1"/>
</dbReference>
<dbReference type="Pfam" id="PF17209">
    <property type="entry name" value="Hfq"/>
    <property type="match status" value="1"/>
</dbReference>
<keyword evidence="1 3" id="KW-0694">RNA-binding</keyword>
<gene>
    <name evidence="3 5" type="primary">hfq</name>
    <name evidence="5" type="ORF">H8706_05205</name>
</gene>
<dbReference type="PROSITE" id="PS52002">
    <property type="entry name" value="SM"/>
    <property type="match status" value="1"/>
</dbReference>
<dbReference type="CDD" id="cd01716">
    <property type="entry name" value="Hfq"/>
    <property type="match status" value="1"/>
</dbReference>
<proteinExistence type="inferred from homology"/>
<dbReference type="Gene3D" id="2.30.30.100">
    <property type="match status" value="1"/>
</dbReference>
<accession>A0A926IT72</accession>
<dbReference type="InterPro" id="IPR047575">
    <property type="entry name" value="Sm"/>
</dbReference>
<evidence type="ECO:0000313" key="5">
    <source>
        <dbReference type="EMBL" id="MBC8596265.1"/>
    </source>
</evidence>
<dbReference type="GO" id="GO:0003723">
    <property type="term" value="F:RNA binding"/>
    <property type="evidence" value="ECO:0007669"/>
    <property type="project" value="UniProtKB-UniRule"/>
</dbReference>
<dbReference type="AlphaFoldDB" id="A0A926IT72"/>
<dbReference type="SUPFAM" id="SSF50182">
    <property type="entry name" value="Sm-like ribonucleoproteins"/>
    <property type="match status" value="1"/>
</dbReference>
<dbReference type="GO" id="GO:0043487">
    <property type="term" value="P:regulation of RNA stability"/>
    <property type="evidence" value="ECO:0007669"/>
    <property type="project" value="TreeGrafter"/>
</dbReference>
<dbReference type="Proteomes" id="UP000647416">
    <property type="component" value="Unassembled WGS sequence"/>
</dbReference>
<sequence>MRRNYKQCEKGEKHFMKQTNFQDVFLNAVRKEKVDVTVYLTNGFQFNGQVRSFDNFTIMLEVNGKEQLVFKHAVSTIIPRRAVDFSKYEN</sequence>
<evidence type="ECO:0000256" key="1">
    <source>
        <dbReference type="ARBA" id="ARBA00022884"/>
    </source>
</evidence>
<dbReference type="EMBL" id="JACRTE010000004">
    <property type="protein sequence ID" value="MBC8596265.1"/>
    <property type="molecule type" value="Genomic_DNA"/>
</dbReference>
<dbReference type="HAMAP" id="MF_00436">
    <property type="entry name" value="Hfq"/>
    <property type="match status" value="1"/>
</dbReference>
<reference evidence="5" key="1">
    <citation type="submission" date="2020-08" db="EMBL/GenBank/DDBJ databases">
        <title>Genome public.</title>
        <authorList>
            <person name="Liu C."/>
            <person name="Sun Q."/>
        </authorList>
    </citation>
    <scope>NUCLEOTIDE SEQUENCE</scope>
    <source>
        <strain evidence="5">NSJ-50</strain>
    </source>
</reference>
<dbReference type="GO" id="GO:0005829">
    <property type="term" value="C:cytosol"/>
    <property type="evidence" value="ECO:0007669"/>
    <property type="project" value="TreeGrafter"/>
</dbReference>
<dbReference type="NCBIfam" id="TIGR02383">
    <property type="entry name" value="Hfq"/>
    <property type="match status" value="1"/>
</dbReference>